<feature type="signal peptide" evidence="16">
    <location>
        <begin position="1"/>
        <end position="17"/>
    </location>
</feature>
<comment type="caution">
    <text evidence="18">The sequence shown here is derived from an EMBL/GenBank/DDBJ whole genome shotgun (WGS) entry which is preliminary data.</text>
</comment>
<dbReference type="PANTHER" id="PTHR33353:SF10">
    <property type="entry name" value="ENDO-BETA-1,4-GLUCANASE D"/>
    <property type="match status" value="1"/>
</dbReference>
<keyword evidence="4" id="KW-0479">Metal-binding</keyword>
<evidence type="ECO:0000256" key="2">
    <source>
        <dbReference type="ARBA" id="ARBA00004613"/>
    </source>
</evidence>
<comment type="subcellular location">
    <subcellularLocation>
        <location evidence="2">Secreted</location>
    </subcellularLocation>
</comment>
<evidence type="ECO:0000313" key="18">
    <source>
        <dbReference type="EMBL" id="RXW25527.1"/>
    </source>
</evidence>
<evidence type="ECO:0000256" key="5">
    <source>
        <dbReference type="ARBA" id="ARBA00022729"/>
    </source>
</evidence>
<keyword evidence="8" id="KW-0186">Copper</keyword>
<keyword evidence="12" id="KW-0624">Polysaccharide degradation</keyword>
<evidence type="ECO:0000256" key="11">
    <source>
        <dbReference type="ARBA" id="ARBA00023277"/>
    </source>
</evidence>
<reference evidence="18 19" key="1">
    <citation type="submission" date="2019-01" db="EMBL/GenBank/DDBJ databases">
        <title>Draft genome sequence of Psathyrella aberdarensis IHI B618.</title>
        <authorList>
            <person name="Buettner E."/>
            <person name="Kellner H."/>
        </authorList>
    </citation>
    <scope>NUCLEOTIDE SEQUENCE [LARGE SCALE GENOMIC DNA]</scope>
    <source>
        <strain evidence="18 19">IHI B618</strain>
    </source>
</reference>
<dbReference type="Gene3D" id="2.70.50.70">
    <property type="match status" value="1"/>
</dbReference>
<evidence type="ECO:0000256" key="13">
    <source>
        <dbReference type="ARBA" id="ARBA00044502"/>
    </source>
</evidence>
<dbReference type="Pfam" id="PF03443">
    <property type="entry name" value="AA9"/>
    <property type="match status" value="1"/>
</dbReference>
<feature type="chain" id="PRO_5020368080" description="lytic cellulose monooxygenase (C4-dehydrogenating)" evidence="16">
    <location>
        <begin position="18"/>
        <end position="231"/>
    </location>
</feature>
<dbReference type="GO" id="GO:0004497">
    <property type="term" value="F:monooxygenase activity"/>
    <property type="evidence" value="ECO:0007669"/>
    <property type="project" value="UniProtKB-KW"/>
</dbReference>
<dbReference type="GO" id="GO:0030245">
    <property type="term" value="P:cellulose catabolic process"/>
    <property type="evidence" value="ECO:0007669"/>
    <property type="project" value="UniProtKB-KW"/>
</dbReference>
<accession>A0A4Q2DYB5</accession>
<evidence type="ECO:0000256" key="12">
    <source>
        <dbReference type="ARBA" id="ARBA00023326"/>
    </source>
</evidence>
<dbReference type="Proteomes" id="UP000290288">
    <property type="component" value="Unassembled WGS sequence"/>
</dbReference>
<keyword evidence="3" id="KW-0964">Secreted</keyword>
<gene>
    <name evidence="18" type="ORF">EST38_g348</name>
</gene>
<dbReference type="GO" id="GO:0046872">
    <property type="term" value="F:metal ion binding"/>
    <property type="evidence" value="ECO:0007669"/>
    <property type="project" value="UniProtKB-KW"/>
</dbReference>
<evidence type="ECO:0000256" key="6">
    <source>
        <dbReference type="ARBA" id="ARBA00023001"/>
    </source>
</evidence>
<dbReference type="GO" id="GO:0005576">
    <property type="term" value="C:extracellular region"/>
    <property type="evidence" value="ECO:0007669"/>
    <property type="project" value="UniProtKB-SubCell"/>
</dbReference>
<keyword evidence="11" id="KW-0119">Carbohydrate metabolism</keyword>
<dbReference type="PANTHER" id="PTHR33353">
    <property type="entry name" value="PUTATIVE (AFU_ORTHOLOGUE AFUA_1G12560)-RELATED"/>
    <property type="match status" value="1"/>
</dbReference>
<comment type="similarity">
    <text evidence="13">Belongs to the polysaccharide monooxygenase AA9 family.</text>
</comment>
<protein>
    <recommendedName>
        <fullName evidence="15">lytic cellulose monooxygenase (C4-dehydrogenating)</fullName>
        <ecNumber evidence="15">1.14.99.56</ecNumber>
    </recommendedName>
</protein>
<evidence type="ECO:0000256" key="15">
    <source>
        <dbReference type="ARBA" id="ARBA00047174"/>
    </source>
</evidence>
<evidence type="ECO:0000256" key="8">
    <source>
        <dbReference type="ARBA" id="ARBA00023008"/>
    </source>
</evidence>
<evidence type="ECO:0000256" key="1">
    <source>
        <dbReference type="ARBA" id="ARBA00001973"/>
    </source>
</evidence>
<evidence type="ECO:0000256" key="4">
    <source>
        <dbReference type="ARBA" id="ARBA00022723"/>
    </source>
</evidence>
<evidence type="ECO:0000259" key="17">
    <source>
        <dbReference type="Pfam" id="PF03443"/>
    </source>
</evidence>
<proteinExistence type="inferred from homology"/>
<dbReference type="OrthoDB" id="3496539at2759"/>
<dbReference type="EMBL" id="SDEE01000004">
    <property type="protein sequence ID" value="RXW25527.1"/>
    <property type="molecule type" value="Genomic_DNA"/>
</dbReference>
<feature type="domain" description="Auxiliary Activity family 9 catalytic" evidence="17">
    <location>
        <begin position="18"/>
        <end position="217"/>
    </location>
</feature>
<keyword evidence="9" id="KW-0503">Monooxygenase</keyword>
<evidence type="ECO:0000256" key="3">
    <source>
        <dbReference type="ARBA" id="ARBA00022525"/>
    </source>
</evidence>
<name>A0A4Q2DYB5_9AGAR</name>
<keyword evidence="5 16" id="KW-0732">Signal</keyword>
<evidence type="ECO:0000313" key="19">
    <source>
        <dbReference type="Proteomes" id="UP000290288"/>
    </source>
</evidence>
<dbReference type="InterPro" id="IPR049892">
    <property type="entry name" value="AA9"/>
</dbReference>
<dbReference type="InterPro" id="IPR005103">
    <property type="entry name" value="AA9_LPMO"/>
</dbReference>
<keyword evidence="7" id="KW-0560">Oxidoreductase</keyword>
<keyword evidence="6" id="KW-0136">Cellulose degradation</keyword>
<dbReference type="EC" id="1.14.99.56" evidence="15"/>
<organism evidence="18 19">
    <name type="scientific">Candolleomyces aberdarensis</name>
    <dbReference type="NCBI Taxonomy" id="2316362"/>
    <lineage>
        <taxon>Eukaryota</taxon>
        <taxon>Fungi</taxon>
        <taxon>Dikarya</taxon>
        <taxon>Basidiomycota</taxon>
        <taxon>Agaricomycotina</taxon>
        <taxon>Agaricomycetes</taxon>
        <taxon>Agaricomycetidae</taxon>
        <taxon>Agaricales</taxon>
        <taxon>Agaricineae</taxon>
        <taxon>Psathyrellaceae</taxon>
        <taxon>Candolleomyces</taxon>
    </lineage>
</organism>
<evidence type="ECO:0000256" key="10">
    <source>
        <dbReference type="ARBA" id="ARBA00023157"/>
    </source>
</evidence>
<dbReference type="CDD" id="cd21175">
    <property type="entry name" value="LPMO_AA9"/>
    <property type="match status" value="1"/>
</dbReference>
<evidence type="ECO:0000256" key="16">
    <source>
        <dbReference type="SAM" id="SignalP"/>
    </source>
</evidence>
<keyword evidence="19" id="KW-1185">Reference proteome</keyword>
<keyword evidence="10" id="KW-1015">Disulfide bond</keyword>
<sequence length="231" mass="24706">MKLLLAVFFSLTTIASAHYTFPALIVNGQTTPNWQYVRRTNNYQSNGPVTDVRSQDFRCYNSQTRATAQTYTGISAGSRIGFTAAASISHPGTTNIYMAKAPAGVDVASWDGNGQWFKVHEISAVTNGGQSISWPSAGLSRVEFTLPQSLPSGQYLVRIENVALHSASGVGGAQWYISCAQIEVVNGGNGNPGPTVSIPGVYTGNEPGIVINIYYPVPRTYTQPGPAVWRG</sequence>
<evidence type="ECO:0000256" key="9">
    <source>
        <dbReference type="ARBA" id="ARBA00023033"/>
    </source>
</evidence>
<dbReference type="STRING" id="2316362.A0A4Q2DYB5"/>
<dbReference type="AlphaFoldDB" id="A0A4Q2DYB5"/>
<evidence type="ECO:0000256" key="7">
    <source>
        <dbReference type="ARBA" id="ARBA00023002"/>
    </source>
</evidence>
<comment type="cofactor">
    <cofactor evidence="1">
        <name>Cu(2+)</name>
        <dbReference type="ChEBI" id="CHEBI:29036"/>
    </cofactor>
</comment>
<comment type="catalytic activity">
    <reaction evidence="14">
        <text>[(1-&gt;4)-beta-D-glucosyl]n+m + reduced acceptor + O2 = 4-dehydro-beta-D-glucosyl-[(1-&gt;4)-beta-D-glucosyl]n-1 + [(1-&gt;4)-beta-D-glucosyl]m + acceptor + H2O.</text>
        <dbReference type="EC" id="1.14.99.56"/>
    </reaction>
</comment>
<evidence type="ECO:0000256" key="14">
    <source>
        <dbReference type="ARBA" id="ARBA00045077"/>
    </source>
</evidence>